<keyword evidence="3" id="KW-0804">Transcription</keyword>
<dbReference type="Pfam" id="PF12833">
    <property type="entry name" value="HTH_18"/>
    <property type="match status" value="1"/>
</dbReference>
<dbReference type="InterPro" id="IPR018062">
    <property type="entry name" value="HTH_AraC-typ_CS"/>
</dbReference>
<evidence type="ECO:0000256" key="1">
    <source>
        <dbReference type="ARBA" id="ARBA00023015"/>
    </source>
</evidence>
<keyword evidence="2" id="KW-0238">DNA-binding</keyword>
<dbReference type="Proteomes" id="UP001500166">
    <property type="component" value="Unassembled WGS sequence"/>
</dbReference>
<name>A0ABN2XWL8_9MICC</name>
<dbReference type="CDD" id="cd03137">
    <property type="entry name" value="GATase1_AraC_1"/>
    <property type="match status" value="1"/>
</dbReference>
<dbReference type="InterPro" id="IPR009057">
    <property type="entry name" value="Homeodomain-like_sf"/>
</dbReference>
<dbReference type="PANTHER" id="PTHR43130">
    <property type="entry name" value="ARAC-FAMILY TRANSCRIPTIONAL REGULATOR"/>
    <property type="match status" value="1"/>
</dbReference>
<dbReference type="Gene3D" id="3.40.50.880">
    <property type="match status" value="1"/>
</dbReference>
<dbReference type="PANTHER" id="PTHR43130:SF3">
    <property type="entry name" value="HTH-TYPE TRANSCRIPTIONAL REGULATOR RV1931C"/>
    <property type="match status" value="1"/>
</dbReference>
<dbReference type="InterPro" id="IPR052158">
    <property type="entry name" value="INH-QAR"/>
</dbReference>
<dbReference type="PROSITE" id="PS01124">
    <property type="entry name" value="HTH_ARAC_FAMILY_2"/>
    <property type="match status" value="1"/>
</dbReference>
<keyword evidence="6" id="KW-1185">Reference proteome</keyword>
<comment type="caution">
    <text evidence="5">The sequence shown here is derived from an EMBL/GenBank/DDBJ whole genome shotgun (WGS) entry which is preliminary data.</text>
</comment>
<evidence type="ECO:0000256" key="2">
    <source>
        <dbReference type="ARBA" id="ARBA00023125"/>
    </source>
</evidence>
<dbReference type="Gene3D" id="1.10.10.60">
    <property type="entry name" value="Homeodomain-like"/>
    <property type="match status" value="1"/>
</dbReference>
<dbReference type="SUPFAM" id="SSF52317">
    <property type="entry name" value="Class I glutamine amidotransferase-like"/>
    <property type="match status" value="1"/>
</dbReference>
<reference evidence="5 6" key="1">
    <citation type="journal article" date="2019" name="Int. J. Syst. Evol. Microbiol.">
        <title>The Global Catalogue of Microorganisms (GCM) 10K type strain sequencing project: providing services to taxonomists for standard genome sequencing and annotation.</title>
        <authorList>
            <consortium name="The Broad Institute Genomics Platform"/>
            <consortium name="The Broad Institute Genome Sequencing Center for Infectious Disease"/>
            <person name="Wu L."/>
            <person name="Ma J."/>
        </authorList>
    </citation>
    <scope>NUCLEOTIDE SEQUENCE [LARGE SCALE GENOMIC DNA]</scope>
    <source>
        <strain evidence="5 6">JCM 15914</strain>
    </source>
</reference>
<dbReference type="InterPro" id="IPR029062">
    <property type="entry name" value="Class_I_gatase-like"/>
</dbReference>
<dbReference type="EMBL" id="BAAAQA010000017">
    <property type="protein sequence ID" value="GAA2118153.1"/>
    <property type="molecule type" value="Genomic_DNA"/>
</dbReference>
<accession>A0ABN2XWL8</accession>
<evidence type="ECO:0000259" key="4">
    <source>
        <dbReference type="PROSITE" id="PS01124"/>
    </source>
</evidence>
<evidence type="ECO:0000313" key="5">
    <source>
        <dbReference type="EMBL" id="GAA2118153.1"/>
    </source>
</evidence>
<evidence type="ECO:0000313" key="6">
    <source>
        <dbReference type="Proteomes" id="UP001500166"/>
    </source>
</evidence>
<evidence type="ECO:0000256" key="3">
    <source>
        <dbReference type="ARBA" id="ARBA00023163"/>
    </source>
</evidence>
<dbReference type="SMART" id="SM00342">
    <property type="entry name" value="HTH_ARAC"/>
    <property type="match status" value="1"/>
</dbReference>
<dbReference type="InterPro" id="IPR002818">
    <property type="entry name" value="DJ-1/PfpI"/>
</dbReference>
<gene>
    <name evidence="5" type="ORF">GCM10009824_18140</name>
</gene>
<dbReference type="RefSeq" id="WP_344224693.1">
    <property type="nucleotide sequence ID" value="NZ_BAAAQA010000017.1"/>
</dbReference>
<proteinExistence type="predicted"/>
<protein>
    <submittedName>
        <fullName evidence="5">GlxA family transcriptional regulator</fullName>
    </submittedName>
</protein>
<feature type="domain" description="HTH araC/xylS-type" evidence="4">
    <location>
        <begin position="218"/>
        <end position="315"/>
    </location>
</feature>
<keyword evidence="1" id="KW-0805">Transcription regulation</keyword>
<dbReference type="InterPro" id="IPR018060">
    <property type="entry name" value="HTH_AraC"/>
</dbReference>
<sequence length="320" mass="34152">MPHNHRVVFLAFPGAKMLDVTGPAEVFADANLHGAQYSLSYVSPRGGNVLTTVGTPLVTEAASAAMDSGPIDTLIVAGGECLVDQPIPDELIATARELANRSHRVASVCTGAFVLAKAGLLNKRRATTHWLHTDRLAREHPEINVLPDALYTQDGPVFTSAGVSSGIDLALALVNADHGEELARNVSRGLVVYMQRAGGQSQFSAALRWPSPSTPGLKKAVDAVTSDPGAEHSVGSLAALVNVSERHLTRLFKAELNLTPSKFIEHVRLDSAKALLDAGHTVTETARLAGFGSDENLRRSFTLRYGLAPSYYRGRFNTAR</sequence>
<organism evidence="5 6">
    <name type="scientific">Kocuria atrinae</name>
    <dbReference type="NCBI Taxonomy" id="592377"/>
    <lineage>
        <taxon>Bacteria</taxon>
        <taxon>Bacillati</taxon>
        <taxon>Actinomycetota</taxon>
        <taxon>Actinomycetes</taxon>
        <taxon>Micrococcales</taxon>
        <taxon>Micrococcaceae</taxon>
        <taxon>Kocuria</taxon>
    </lineage>
</organism>
<dbReference type="SUPFAM" id="SSF46689">
    <property type="entry name" value="Homeodomain-like"/>
    <property type="match status" value="2"/>
</dbReference>
<dbReference type="PROSITE" id="PS00041">
    <property type="entry name" value="HTH_ARAC_FAMILY_1"/>
    <property type="match status" value="1"/>
</dbReference>
<dbReference type="Pfam" id="PF01965">
    <property type="entry name" value="DJ-1_PfpI"/>
    <property type="match status" value="1"/>
</dbReference>